<proteinExistence type="predicted"/>
<evidence type="ECO:0000313" key="2">
    <source>
        <dbReference type="EMBL" id="ARP87577.1"/>
    </source>
</evidence>
<dbReference type="AlphaFoldDB" id="A0A1W6Z2H4"/>
<dbReference type="EMBL" id="CP021109">
    <property type="protein sequence ID" value="ARP87577.1"/>
    <property type="molecule type" value="Genomic_DNA"/>
</dbReference>
<keyword evidence="1" id="KW-0472">Membrane</keyword>
<accession>A0A1W6Z2H4</accession>
<name>A0A1W6Z2H4_9BORD</name>
<evidence type="ECO:0000313" key="3">
    <source>
        <dbReference type="Proteomes" id="UP000194139"/>
    </source>
</evidence>
<gene>
    <name evidence="2" type="ORF">CAL13_16225</name>
</gene>
<sequence>MKDSLKSANLKLLVSLAGLDTAITFCLAYPHIVEAISLSRLLRASVVPFLPIVVLLLVELAPHNVKAVLVFWKFKDPLPGHAAFTKHGPSDPRIDMNALQRHVGTLPVNPKEQNATWYKLYKRVEADTRVVGAHKAYLLWRDATALSLLLSIAVPFALWCFDAASSLVRASLLLFGLQYILSALAARNSGNRFVCNVLALHAAKRITAASKA</sequence>
<dbReference type="RefSeq" id="WP_086072952.1">
    <property type="nucleotide sequence ID" value="NZ_CP021109.1"/>
</dbReference>
<dbReference type="Proteomes" id="UP000194139">
    <property type="component" value="Chromosome"/>
</dbReference>
<feature type="transmembrane region" description="Helical" evidence="1">
    <location>
        <begin position="143"/>
        <end position="161"/>
    </location>
</feature>
<reference evidence="2 3" key="1">
    <citation type="submission" date="2017-05" db="EMBL/GenBank/DDBJ databases">
        <title>Complete and WGS of Bordetella genogroups.</title>
        <authorList>
            <person name="Spilker T."/>
            <person name="LiPuma J."/>
        </authorList>
    </citation>
    <scope>NUCLEOTIDE SEQUENCE [LARGE SCALE GENOMIC DNA]</scope>
    <source>
        <strain evidence="2 3">AU17164</strain>
    </source>
</reference>
<keyword evidence="1" id="KW-1133">Transmembrane helix</keyword>
<evidence type="ECO:0000256" key="1">
    <source>
        <dbReference type="SAM" id="Phobius"/>
    </source>
</evidence>
<protein>
    <submittedName>
        <fullName evidence="2">Uncharacterized protein</fullName>
    </submittedName>
</protein>
<keyword evidence="1" id="KW-0812">Transmembrane</keyword>
<feature type="transmembrane region" description="Helical" evidence="1">
    <location>
        <begin position="12"/>
        <end position="32"/>
    </location>
</feature>
<organism evidence="2 3">
    <name type="scientific">Bordetella genomosp. 9</name>
    <dbReference type="NCBI Taxonomy" id="1416803"/>
    <lineage>
        <taxon>Bacteria</taxon>
        <taxon>Pseudomonadati</taxon>
        <taxon>Pseudomonadota</taxon>
        <taxon>Betaproteobacteria</taxon>
        <taxon>Burkholderiales</taxon>
        <taxon>Alcaligenaceae</taxon>
        <taxon>Bordetella</taxon>
    </lineage>
</organism>
<keyword evidence="3" id="KW-1185">Reference proteome</keyword>
<feature type="transmembrane region" description="Helical" evidence="1">
    <location>
        <begin position="167"/>
        <end position="186"/>
    </location>
</feature>